<dbReference type="EMBL" id="CP041372">
    <property type="protein sequence ID" value="QKS72878.1"/>
    <property type="molecule type" value="Genomic_DNA"/>
</dbReference>
<dbReference type="RefSeq" id="WP_176010845.1">
    <property type="nucleotide sequence ID" value="NZ_CP041372.2"/>
</dbReference>
<feature type="transmembrane region" description="Helical" evidence="1">
    <location>
        <begin position="367"/>
        <end position="387"/>
    </location>
</feature>
<feature type="transmembrane region" description="Helical" evidence="1">
    <location>
        <begin position="205"/>
        <end position="226"/>
    </location>
</feature>
<evidence type="ECO:0000256" key="1">
    <source>
        <dbReference type="SAM" id="Phobius"/>
    </source>
</evidence>
<dbReference type="InterPro" id="IPR011642">
    <property type="entry name" value="Gate_dom"/>
</dbReference>
<name>A0A859FIX2_9BACI</name>
<feature type="transmembrane region" description="Helical" evidence="1">
    <location>
        <begin position="44"/>
        <end position="68"/>
    </location>
</feature>
<keyword evidence="1" id="KW-1133">Transmembrane helix</keyword>
<keyword evidence="1" id="KW-0472">Membrane</keyword>
<proteinExistence type="predicted"/>
<feature type="transmembrane region" description="Helical" evidence="1">
    <location>
        <begin position="130"/>
        <end position="154"/>
    </location>
</feature>
<sequence length="449" mass="49171">MKNQGSAWKFLLFSLLGIGLFMMPITAGDDITIPIAFIAGLVQDAIAGALPTILVIVIIISFLGTLIYKGFRPDWMNNELYTRLFDVNVFWFIVRLVAVILAVMTLFQIGPEAVWSGDTGGLLLEGLLPTLFVIFFFAALFLPLLLNFGLLEFFGGLLTKVMRPLFTLPGRSSVDTLTSWLGDGTVGVILTNQQYEQGYYTKREAAVIGTTFSVVSITFSLVIISELGLNEYFLPFYGTVILAGVVCALIMPRIPPLSLKSDEYMNGQTGQLDESVPEEYKGQSFATVRYGFDQAKIRADKNTSVSSFFKDGGKNVLDMWLAVAPVVMAFGTIGVIVAEFTPVFNWIGAPFVPILEFMQVPEAAEAAPTILIGFTDMFLPAILGSGIESEMTRFIIACLSVSQLIFLSEVGGVLLGSKIPVRFIDLVIIFLERTIISLPIIVLIAHLIF</sequence>
<feature type="transmembrane region" description="Helical" evidence="1">
    <location>
        <begin position="320"/>
        <end position="347"/>
    </location>
</feature>
<feature type="transmembrane region" description="Helical" evidence="1">
    <location>
        <begin position="394"/>
        <end position="415"/>
    </location>
</feature>
<gene>
    <name evidence="3" type="ORF">FLK61_40470</name>
</gene>
<evidence type="ECO:0000313" key="3">
    <source>
        <dbReference type="EMBL" id="QKS72878.1"/>
    </source>
</evidence>
<protein>
    <submittedName>
        <fullName evidence="3">YjiH family protein</fullName>
    </submittedName>
</protein>
<dbReference type="Pfam" id="PF07670">
    <property type="entry name" value="Gate"/>
    <property type="match status" value="1"/>
</dbReference>
<accession>A0A859FIX2</accession>
<reference evidence="4" key="1">
    <citation type="submission" date="2019-07" db="EMBL/GenBank/DDBJ databases">
        <title>Bacillus alkalisoli sp. nov. isolated from saline soil.</title>
        <authorList>
            <person name="Sun J.-Q."/>
            <person name="Xu L."/>
        </authorList>
    </citation>
    <scope>NUCLEOTIDE SEQUENCE [LARGE SCALE GENOMIC DNA]</scope>
    <source>
        <strain evidence="4">M4U3P1</strain>
    </source>
</reference>
<evidence type="ECO:0000313" key="4">
    <source>
        <dbReference type="Proteomes" id="UP000318138"/>
    </source>
</evidence>
<keyword evidence="1" id="KW-0812">Transmembrane</keyword>
<dbReference type="KEGG" id="psua:FLK61_40470"/>
<feature type="transmembrane region" description="Helical" evidence="1">
    <location>
        <begin position="89"/>
        <end position="110"/>
    </location>
</feature>
<keyword evidence="4" id="KW-1185">Reference proteome</keyword>
<feature type="domain" description="Nucleoside transporter/FeoB GTPase Gate" evidence="2">
    <location>
        <begin position="130"/>
        <end position="229"/>
    </location>
</feature>
<dbReference type="AlphaFoldDB" id="A0A859FIX2"/>
<evidence type="ECO:0000259" key="2">
    <source>
        <dbReference type="Pfam" id="PF07670"/>
    </source>
</evidence>
<dbReference type="Proteomes" id="UP000318138">
    <property type="component" value="Chromosome"/>
</dbReference>
<feature type="transmembrane region" description="Helical" evidence="1">
    <location>
        <begin position="427"/>
        <end position="448"/>
    </location>
</feature>
<feature type="transmembrane region" description="Helical" evidence="1">
    <location>
        <begin position="232"/>
        <end position="251"/>
    </location>
</feature>
<organism evidence="3 4">
    <name type="scientific">Paenalkalicoccus suaedae</name>
    <dbReference type="NCBI Taxonomy" id="2592382"/>
    <lineage>
        <taxon>Bacteria</taxon>
        <taxon>Bacillati</taxon>
        <taxon>Bacillota</taxon>
        <taxon>Bacilli</taxon>
        <taxon>Bacillales</taxon>
        <taxon>Bacillaceae</taxon>
        <taxon>Paenalkalicoccus</taxon>
    </lineage>
</organism>